<keyword evidence="1 2" id="KW-0413">Isomerase</keyword>
<dbReference type="AlphaFoldDB" id="A0A8J4M5A8"/>
<dbReference type="NCBIfam" id="NF001924">
    <property type="entry name" value="PRK00702.1"/>
    <property type="match status" value="1"/>
</dbReference>
<dbReference type="EMBL" id="DTQM01000090">
    <property type="protein sequence ID" value="HGC42506.1"/>
    <property type="molecule type" value="Genomic_DNA"/>
</dbReference>
<dbReference type="SUPFAM" id="SSF75445">
    <property type="entry name" value="D-ribose-5-phosphate isomerase (RpiA), lid domain"/>
    <property type="match status" value="1"/>
</dbReference>
<dbReference type="NCBIfam" id="TIGR00021">
    <property type="entry name" value="rpiA"/>
    <property type="match status" value="1"/>
</dbReference>
<feature type="binding site" evidence="2">
    <location>
        <begin position="28"/>
        <end position="31"/>
    </location>
    <ligand>
        <name>substrate</name>
    </ligand>
</feature>
<dbReference type="InterPro" id="IPR020672">
    <property type="entry name" value="Ribose5P_isomerase_typA_subgr"/>
</dbReference>
<dbReference type="SUPFAM" id="SSF100950">
    <property type="entry name" value="NagB/RpiA/CoA transferase-like"/>
    <property type="match status" value="1"/>
</dbReference>
<evidence type="ECO:0000313" key="3">
    <source>
        <dbReference type="EMBL" id="HGC42506.1"/>
    </source>
</evidence>
<organism evidence="3">
    <name type="scientific">Acidicaldus sp</name>
    <dbReference type="NCBI Taxonomy" id="1872105"/>
    <lineage>
        <taxon>Bacteria</taxon>
        <taxon>Pseudomonadati</taxon>
        <taxon>Pseudomonadota</taxon>
        <taxon>Alphaproteobacteria</taxon>
        <taxon>Acetobacterales</taxon>
        <taxon>Acetobacteraceae</taxon>
        <taxon>Acidicaldus</taxon>
    </lineage>
</organism>
<name>A0A8J4M5A8_9PROT</name>
<dbReference type="Pfam" id="PF06026">
    <property type="entry name" value="Rib_5-P_isom_A"/>
    <property type="match status" value="1"/>
</dbReference>
<dbReference type="Gene3D" id="3.40.50.1360">
    <property type="match status" value="1"/>
</dbReference>
<dbReference type="InterPro" id="IPR004788">
    <property type="entry name" value="Ribose5P_isomerase_type_A"/>
</dbReference>
<sequence length="234" mass="24545">MDQNNLKWQAAAAAVAEIADGMVLGLGTGSTAAFMIELLGARIRAEGLRVRGIPTSRSTADLARKFGVPLTDFAADPVVDLAIDGADQITRAGLDLIKGFGGALLREKIVADAARRFIIMGDASKLADHLSLKVPVEVVRFGWEATSRKIADRGAEPTLRVQPGGEPFVSDEGNFILDCDFSALGAAIPDPARRDSELRALVGVIETGFFLGRAARAYIAGSGGVARLDRTAAA</sequence>
<comment type="catalytic activity">
    <reaction evidence="2">
        <text>aldehydo-D-ribose 5-phosphate = D-ribulose 5-phosphate</text>
        <dbReference type="Rhea" id="RHEA:14657"/>
        <dbReference type="ChEBI" id="CHEBI:58121"/>
        <dbReference type="ChEBI" id="CHEBI:58273"/>
        <dbReference type="EC" id="5.3.1.6"/>
    </reaction>
</comment>
<dbReference type="Gene3D" id="3.30.70.260">
    <property type="match status" value="1"/>
</dbReference>
<feature type="active site" description="Proton acceptor" evidence="2">
    <location>
        <position position="107"/>
    </location>
</feature>
<dbReference type="EC" id="5.3.1.6" evidence="2"/>
<comment type="function">
    <text evidence="2">Catalyzes the reversible conversion of ribose-5-phosphate to ribulose 5-phosphate.</text>
</comment>
<proteinExistence type="inferred from homology"/>
<feature type="binding site" evidence="2">
    <location>
        <begin position="84"/>
        <end position="87"/>
    </location>
    <ligand>
        <name>substrate</name>
    </ligand>
</feature>
<accession>A0A8J4M5A8</accession>
<comment type="pathway">
    <text evidence="2">Carbohydrate degradation; pentose phosphate pathway; D-ribose 5-phosphate from D-ribulose 5-phosphate (non-oxidative stage): step 1/1.</text>
</comment>
<protein>
    <recommendedName>
        <fullName evidence="2">Ribose-5-phosphate isomerase A</fullName>
        <ecNumber evidence="2">5.3.1.6</ecNumber>
    </recommendedName>
    <alternativeName>
        <fullName evidence="2">Phosphoriboisomerase A</fullName>
        <shortName evidence="2">PRI</shortName>
    </alternativeName>
</protein>
<dbReference type="InterPro" id="IPR037171">
    <property type="entry name" value="NagB/RpiA_transferase-like"/>
</dbReference>
<dbReference type="PANTHER" id="PTHR43748">
    <property type="entry name" value="RIBOSE-5-PHOSPHATE ISOMERASE 3, CHLOROPLASTIC-RELATED"/>
    <property type="match status" value="1"/>
</dbReference>
<dbReference type="HAMAP" id="MF_00170">
    <property type="entry name" value="Rib_5P_isom_A"/>
    <property type="match status" value="1"/>
</dbReference>
<evidence type="ECO:0000256" key="1">
    <source>
        <dbReference type="ARBA" id="ARBA00023235"/>
    </source>
</evidence>
<comment type="caution">
    <text evidence="3">The sequence shown here is derived from an EMBL/GenBank/DDBJ whole genome shotgun (WGS) entry which is preliminary data.</text>
</comment>
<dbReference type="CDD" id="cd01398">
    <property type="entry name" value="RPI_A"/>
    <property type="match status" value="1"/>
</dbReference>
<dbReference type="GO" id="GO:0004751">
    <property type="term" value="F:ribose-5-phosphate isomerase activity"/>
    <property type="evidence" value="ECO:0007669"/>
    <property type="project" value="UniProtKB-UniRule"/>
</dbReference>
<dbReference type="PANTHER" id="PTHR43748:SF3">
    <property type="entry name" value="RIBOSE-5-PHOSPHATE ISOMERASE 3, CHLOROPLASTIC-RELATED"/>
    <property type="match status" value="1"/>
</dbReference>
<dbReference type="GO" id="GO:0009052">
    <property type="term" value="P:pentose-phosphate shunt, non-oxidative branch"/>
    <property type="evidence" value="ECO:0007669"/>
    <property type="project" value="UniProtKB-UniRule"/>
</dbReference>
<comment type="similarity">
    <text evidence="2">Belongs to the ribose 5-phosphate isomerase family.</text>
</comment>
<gene>
    <name evidence="2 3" type="primary">rpiA</name>
    <name evidence="3" type="ORF">ENY07_04675</name>
</gene>
<comment type="subunit">
    <text evidence="2">Homodimer.</text>
</comment>
<reference evidence="3" key="1">
    <citation type="journal article" date="2020" name="mSystems">
        <title>Genome- and Community-Level Interaction Insights into Carbon Utilization and Element Cycling Functions of Hydrothermarchaeota in Hydrothermal Sediment.</title>
        <authorList>
            <person name="Zhou Z."/>
            <person name="Liu Y."/>
            <person name="Xu W."/>
            <person name="Pan J."/>
            <person name="Luo Z.H."/>
            <person name="Li M."/>
        </authorList>
    </citation>
    <scope>NUCLEOTIDE SEQUENCE</scope>
    <source>
        <strain evidence="3">SpSt-997</strain>
    </source>
</reference>
<dbReference type="UniPathway" id="UPA00115">
    <property type="reaction ID" value="UER00412"/>
</dbReference>
<feature type="binding site" evidence="2">
    <location>
        <begin position="98"/>
        <end position="101"/>
    </location>
    <ligand>
        <name>substrate</name>
    </ligand>
</feature>
<feature type="binding site" evidence="2">
    <location>
        <position position="125"/>
    </location>
    <ligand>
        <name>substrate</name>
    </ligand>
</feature>
<dbReference type="InterPro" id="IPR050262">
    <property type="entry name" value="Ribose-5P_isomerase"/>
</dbReference>
<evidence type="ECO:0000256" key="2">
    <source>
        <dbReference type="HAMAP-Rule" id="MF_00170"/>
    </source>
</evidence>